<dbReference type="OrthoDB" id="5411533at2759"/>
<feature type="domain" description="RRM" evidence="5">
    <location>
        <begin position="52"/>
        <end position="135"/>
    </location>
</feature>
<dbReference type="InterPro" id="IPR035979">
    <property type="entry name" value="RBD_domain_sf"/>
</dbReference>
<gene>
    <name evidence="6" type="ORF">JKP88DRAFT_204761</name>
</gene>
<proteinExistence type="predicted"/>
<dbReference type="Proteomes" id="UP000664859">
    <property type="component" value="Unassembled WGS sequence"/>
</dbReference>
<evidence type="ECO:0000256" key="4">
    <source>
        <dbReference type="PROSITE-ProRule" id="PRU00176"/>
    </source>
</evidence>
<dbReference type="CDD" id="cd12285">
    <property type="entry name" value="RRM3_RBM39_like"/>
    <property type="match status" value="1"/>
</dbReference>
<dbReference type="Pfam" id="PF00076">
    <property type="entry name" value="RRM_1"/>
    <property type="match status" value="2"/>
</dbReference>
<dbReference type="PANTHER" id="PTHR48036">
    <property type="entry name" value="SPLICING FACTOR (PAD-1), PUTATIVE (AFU_ORTHOLOGUE AFUA_1G15810)-RELATED"/>
    <property type="match status" value="1"/>
</dbReference>
<name>A0A835ZMX7_9STRA</name>
<keyword evidence="3 4" id="KW-0694">RNA-binding</keyword>
<reference evidence="6" key="1">
    <citation type="submission" date="2021-02" db="EMBL/GenBank/DDBJ databases">
        <title>First Annotated Genome of the Yellow-green Alga Tribonema minus.</title>
        <authorList>
            <person name="Mahan K.M."/>
        </authorList>
    </citation>
    <scope>NUCLEOTIDE SEQUENCE</scope>
    <source>
        <strain evidence="6">UTEX B ZZ1240</strain>
    </source>
</reference>
<evidence type="ECO:0000259" key="5">
    <source>
        <dbReference type="PROSITE" id="PS50102"/>
    </source>
</evidence>
<dbReference type="GO" id="GO:0005634">
    <property type="term" value="C:nucleus"/>
    <property type="evidence" value="ECO:0007669"/>
    <property type="project" value="InterPro"/>
</dbReference>
<evidence type="ECO:0000313" key="7">
    <source>
        <dbReference type="Proteomes" id="UP000664859"/>
    </source>
</evidence>
<dbReference type="Pfam" id="PF15519">
    <property type="entry name" value="RBM39linker"/>
    <property type="match status" value="1"/>
</dbReference>
<dbReference type="InterPro" id="IPR029123">
    <property type="entry name" value="RBM39_linker"/>
</dbReference>
<comment type="caution">
    <text evidence="6">The sequence shown here is derived from an EMBL/GenBank/DDBJ whole genome shotgun (WGS) entry which is preliminary data.</text>
</comment>
<organism evidence="6 7">
    <name type="scientific">Tribonema minus</name>
    <dbReference type="NCBI Taxonomy" id="303371"/>
    <lineage>
        <taxon>Eukaryota</taxon>
        <taxon>Sar</taxon>
        <taxon>Stramenopiles</taxon>
        <taxon>Ochrophyta</taxon>
        <taxon>PX clade</taxon>
        <taxon>Xanthophyceae</taxon>
        <taxon>Tribonematales</taxon>
        <taxon>Tribonemataceae</taxon>
        <taxon>Tribonema</taxon>
    </lineage>
</organism>
<accession>A0A835ZMX7</accession>
<dbReference type="GO" id="GO:0003723">
    <property type="term" value="F:RNA binding"/>
    <property type="evidence" value="ECO:0007669"/>
    <property type="project" value="UniProtKB-UniRule"/>
</dbReference>
<keyword evidence="2" id="KW-0677">Repeat</keyword>
<evidence type="ECO:0000313" key="6">
    <source>
        <dbReference type="EMBL" id="KAG5191613.1"/>
    </source>
</evidence>
<evidence type="ECO:0000256" key="3">
    <source>
        <dbReference type="ARBA" id="ARBA00022884"/>
    </source>
</evidence>
<evidence type="ECO:0000256" key="2">
    <source>
        <dbReference type="ARBA" id="ARBA00022737"/>
    </source>
</evidence>
<dbReference type="PROSITE" id="PS50102">
    <property type="entry name" value="RRM"/>
    <property type="match status" value="2"/>
</dbReference>
<dbReference type="InterPro" id="IPR000504">
    <property type="entry name" value="RRM_dom"/>
</dbReference>
<dbReference type="Gene3D" id="3.30.70.330">
    <property type="match status" value="3"/>
</dbReference>
<dbReference type="SMART" id="SM00360">
    <property type="entry name" value="RRM"/>
    <property type="match status" value="3"/>
</dbReference>
<dbReference type="GO" id="GO:0006397">
    <property type="term" value="P:mRNA processing"/>
    <property type="evidence" value="ECO:0007669"/>
    <property type="project" value="InterPro"/>
</dbReference>
<protein>
    <recommendedName>
        <fullName evidence="5">RRM domain-containing protein</fullName>
    </recommendedName>
</protein>
<keyword evidence="1" id="KW-0597">Phosphoprotein</keyword>
<keyword evidence="7" id="KW-1185">Reference proteome</keyword>
<evidence type="ECO:0000256" key="1">
    <source>
        <dbReference type="ARBA" id="ARBA00022553"/>
    </source>
</evidence>
<dbReference type="InterPro" id="IPR006509">
    <property type="entry name" value="RBM39_SF"/>
</dbReference>
<dbReference type="CDD" id="cd00590">
    <property type="entry name" value="RRM_SF"/>
    <property type="match status" value="1"/>
</dbReference>
<dbReference type="AlphaFoldDB" id="A0A835ZMX7"/>
<dbReference type="InterPro" id="IPR012677">
    <property type="entry name" value="Nucleotide-bd_a/b_plait_sf"/>
</dbReference>
<sequence length="457" mass="48103">MPSGTAPLVAAVTPHSPEHCCTRARRPRPLTAEEREAAVRQAAIDELTRDQRTVFVNQITAKVREKDLKRFFEKATGAPVKNVIMLRDKMTNRHRGFAYVEMQQLDSVPMALQYNNAVPDFQRFPIMVKASEAEKNYLAKEEKAVTAAANSALATAAAAAAAAAMPTGVRISNIHPVVGEDDLMTMVSAVGQVRSLTMDRAAVAAGAGAADVVFADPASVDACMEKLNGLDIGGRALQVARAPDSQQQAQQQQLLAQQAAAAAAAAVMAGNASGNWRLDDDTGSAGVAMNSNSRVALMAKLAQGKGLPAPEMMGMGGMGGMGMGMGMGGAQQAGVQQQPAMAPGVPPIGGTRSFCILIKNMYNAAEETEDGWELDIKEDTEAECSKYGPVLHSYVDAASPGGCVFIMFRHASAAAAAAAALHGRWFAQRMVTIDYVPPNTYVQRFPETGSAIASCSM</sequence>
<dbReference type="EMBL" id="JAFCMP010000017">
    <property type="protein sequence ID" value="KAG5191613.1"/>
    <property type="molecule type" value="Genomic_DNA"/>
</dbReference>
<dbReference type="SUPFAM" id="SSF54928">
    <property type="entry name" value="RNA-binding domain, RBD"/>
    <property type="match status" value="2"/>
</dbReference>
<feature type="domain" description="RRM" evidence="5">
    <location>
        <begin position="167"/>
        <end position="244"/>
    </location>
</feature>